<dbReference type="AlphaFoldDB" id="A0A380W4X3"/>
<accession>A0A380W4X3</accession>
<sequence>MFEDKKTWLTEAEATLNSLIIGWRPTSAELTGAPTIDNWSVVEASDNTIRLMGKVTGHPNPNVGRSPLTRTSILLWLAEDLGWARTASRYYFLGEPEALHRVHLLQAKRAKIALRAGAWLEGERNWLES</sequence>
<proteinExistence type="predicted"/>
<dbReference type="InterPro" id="IPR046574">
    <property type="entry name" value="DUF6634"/>
</dbReference>
<gene>
    <name evidence="1" type="ORF">NCTC12722_01105</name>
</gene>
<name>A0A380W4X3_AFIFE</name>
<reference evidence="1 2" key="1">
    <citation type="submission" date="2018-06" db="EMBL/GenBank/DDBJ databases">
        <authorList>
            <consortium name="Pathogen Informatics"/>
            <person name="Doyle S."/>
        </authorList>
    </citation>
    <scope>NUCLEOTIDE SEQUENCE [LARGE SCALE GENOMIC DNA]</scope>
    <source>
        <strain evidence="1 2">NCTC12722</strain>
    </source>
</reference>
<protein>
    <submittedName>
        <fullName evidence="1">Uncharacterized protein</fullName>
    </submittedName>
</protein>
<dbReference type="EMBL" id="UIGB01000001">
    <property type="protein sequence ID" value="SUU83926.1"/>
    <property type="molecule type" value="Genomic_DNA"/>
</dbReference>
<evidence type="ECO:0000313" key="2">
    <source>
        <dbReference type="Proteomes" id="UP000254343"/>
    </source>
</evidence>
<dbReference type="RefSeq" id="WP_002718705.1">
    <property type="nucleotide sequence ID" value="NZ_UFSI01000001.1"/>
</dbReference>
<evidence type="ECO:0000313" key="1">
    <source>
        <dbReference type="EMBL" id="SUU83926.1"/>
    </source>
</evidence>
<dbReference type="Pfam" id="PF20339">
    <property type="entry name" value="DUF6634"/>
    <property type="match status" value="1"/>
</dbReference>
<dbReference type="Proteomes" id="UP000254343">
    <property type="component" value="Unassembled WGS sequence"/>
</dbReference>
<organism evidence="1 2">
    <name type="scientific">Afipia felis</name>
    <name type="common">Cat scratch disease bacillus</name>
    <dbReference type="NCBI Taxonomy" id="1035"/>
    <lineage>
        <taxon>Bacteria</taxon>
        <taxon>Pseudomonadati</taxon>
        <taxon>Pseudomonadota</taxon>
        <taxon>Alphaproteobacteria</taxon>
        <taxon>Hyphomicrobiales</taxon>
        <taxon>Nitrobacteraceae</taxon>
        <taxon>Afipia</taxon>
    </lineage>
</organism>